<feature type="compositionally biased region" description="Polar residues" evidence="1">
    <location>
        <begin position="1291"/>
        <end position="1302"/>
    </location>
</feature>
<dbReference type="Pfam" id="PF08578">
    <property type="entry name" value="DUF1765"/>
    <property type="match status" value="1"/>
</dbReference>
<name>A0A8X7NMZ9_CANPA</name>
<feature type="compositionally biased region" description="Low complexity" evidence="1">
    <location>
        <begin position="29"/>
        <end position="41"/>
    </location>
</feature>
<dbReference type="InterPro" id="IPR013887">
    <property type="entry name" value="UPF0592"/>
</dbReference>
<evidence type="ECO:0008006" key="4">
    <source>
        <dbReference type="Google" id="ProtNLM"/>
    </source>
</evidence>
<dbReference type="Proteomes" id="UP000590412">
    <property type="component" value="Unassembled WGS sequence"/>
</dbReference>
<feature type="compositionally biased region" description="Low complexity" evidence="1">
    <location>
        <begin position="165"/>
        <end position="185"/>
    </location>
</feature>
<reference evidence="2" key="1">
    <citation type="submission" date="2020-03" db="EMBL/GenBank/DDBJ databases">
        <title>FDA dAtabase for Regulatory Grade micrObial Sequences (FDA-ARGOS): Supporting development and validation of Infectious Disease Dx tests.</title>
        <authorList>
            <person name="Campos J."/>
            <person name="Goldberg B."/>
            <person name="Tallon L."/>
            <person name="Sadzewicz L."/>
            <person name="Vavikolanu K."/>
            <person name="Mehta A."/>
            <person name="Aluvathingal J."/>
            <person name="Nadendla S."/>
            <person name="Nandy P."/>
            <person name="Geyer C."/>
            <person name="Yan Y."/>
            <person name="Sichtig H."/>
        </authorList>
    </citation>
    <scope>NUCLEOTIDE SEQUENCE [LARGE SCALE GENOMIC DNA]</scope>
    <source>
        <strain evidence="2">FDAARGOS_652</strain>
    </source>
</reference>
<feature type="compositionally biased region" description="Low complexity" evidence="1">
    <location>
        <begin position="75"/>
        <end position="113"/>
    </location>
</feature>
<feature type="region of interest" description="Disordered" evidence="1">
    <location>
        <begin position="165"/>
        <end position="186"/>
    </location>
</feature>
<feature type="compositionally biased region" description="Acidic residues" evidence="1">
    <location>
        <begin position="1009"/>
        <end position="1020"/>
    </location>
</feature>
<feature type="compositionally biased region" description="Polar residues" evidence="1">
    <location>
        <begin position="1036"/>
        <end position="1045"/>
    </location>
</feature>
<evidence type="ECO:0000256" key="1">
    <source>
        <dbReference type="SAM" id="MobiDB-lite"/>
    </source>
</evidence>
<feature type="region of interest" description="Disordered" evidence="1">
    <location>
        <begin position="1008"/>
        <end position="1087"/>
    </location>
</feature>
<feature type="compositionally biased region" description="Low complexity" evidence="1">
    <location>
        <begin position="976"/>
        <end position="990"/>
    </location>
</feature>
<comment type="caution">
    <text evidence="2">The sequence shown here is derived from an EMBL/GenBank/DDBJ whole genome shotgun (WGS) entry which is preliminary data.</text>
</comment>
<accession>A0A8X7NMZ9</accession>
<feature type="region of interest" description="Disordered" evidence="1">
    <location>
        <begin position="55"/>
        <end position="145"/>
    </location>
</feature>
<feature type="region of interest" description="Disordered" evidence="1">
    <location>
        <begin position="549"/>
        <end position="621"/>
    </location>
</feature>
<feature type="compositionally biased region" description="Basic and acidic residues" evidence="1">
    <location>
        <begin position="1021"/>
        <end position="1032"/>
    </location>
</feature>
<sequence>MTNVLSRSLAARGESNIGATNDENDDLSTESTPSKTITKSKSFISRKFSSNSLFAQANSQSSFSQSPPPPPPKPAAVSISSPSKLLRSSPVPRQKSAIASSSSSSSSLNASTSTLQPSPKTKASPKVPALQQPPPLTPPSAGYRLPRSGSSFVSLSSYSSIPSASSVSTTASNNSNGNSSNNTNNDKLIQTLLKRYKKLELALNKFNSKKYNHNSNGTKTVNGSIMKGNLLRTSLIPFLRSANQLDQFFAKDSKVYKSLTCVVLAILIKWWNALIGNLRYTANLSATASTTSATTSSNSKSPSSHTLSHSILSSVEPIHFTSIPASDRNAYLECVSRIISRDDWIYYDEFSDYQILLTTTLDFCIDKLTTLKTLSGPMAAFIGKVFAFSFFKLPNVSTALLFLLNVKQITLETCTKSLPNTSTHDSRELFNVFPQHLHHLIDFKGLPNLEDRGQKCFMNCTPPPKHPVDGIKNPNGDWVRRWCGSDSSVFNSFLRHYIEIVQKSLLPIIDDDVMILLECPGFSVILSHVYQIFHIAITRITSSSKPNFTTAGGSVTKSAPLPPIPAMANRKRENDDCGNGGGAPAPAPASASAVPPPSPPPPHTTFSSNGQRCKAPAPPPPPQFNINIKQSDMYYNSIIKIFKTVRDVIYCATLDNKSIDCISASLVKVIDLCLISIAKEVTIYDFNKNGLILGIVHEFINHVENNISNEVKYLISWEFWLSCNYMMMSHSDHVQSLLKNFQFLFNVWDMIPDALCSFVQPQRSEYGPIGDIHDENYKWITNVEDSFKLNFTNYLISDDMFRTMFVHWNPLVRSYYIKFLVWRVIGINNSQSSASIQVTRNLQFKLDQSFDALQRYTMKLCNEHKPKEYSETSDVTCRPMFTLNFKPDNPLVNRKFGILPASVRDDYLSIGNNGSYDSQQSDMFQTSTAVTSVSKSSELRKTHAFEIFDEAIYTCATVAPASNGSNTPREDEKRNGSSSSGSVASSFGSKGTSLVSSIGRLLRIVADAGDGDGEDKDDGSDDKFVDPKETLAKHSGNGNINANDITRNSESSTSLSTTNSFKSRSSSPSIMSFRSTPTSFTESSSAKSDNESIYSLDTIKLNGPLQDASFGAQQRMQQQSGHGKSLTKKKSSQLYNIQPPELARLPPEIVRPIFKFDIIVCHESINEKFQIINHKNALVRQQLFYNSDGHLPSMSSRTTTATNASFSSTSTGSGSNMGSSIKSSVLYFPHHPQLPYISIFINSDLYNNKIVYMNEEEDGIFLEQFHPQDVLTSATDSTSATTSQSDHMRTATASRSTPSRQNLRSATMFPYESSSMTTMINLGKSMNEMNIIIDGFRKYLSKRIEADAFYSNAGYDFNEDGDKLGSANIGFPVFSGGIEEENDEGGGESSGVRSFTVKGKDFNEFVYFKRIIPFLSVDSSNEMKLLNAS</sequence>
<feature type="compositionally biased region" description="Low complexity" evidence="1">
    <location>
        <begin position="55"/>
        <end position="65"/>
    </location>
</feature>
<feature type="region of interest" description="Disordered" evidence="1">
    <location>
        <begin position="1111"/>
        <end position="1132"/>
    </location>
</feature>
<feature type="region of interest" description="Disordered" evidence="1">
    <location>
        <begin position="1272"/>
        <end position="1302"/>
    </location>
</feature>
<feature type="compositionally biased region" description="Polar residues" evidence="1">
    <location>
        <begin position="1076"/>
        <end position="1087"/>
    </location>
</feature>
<gene>
    <name evidence="2" type="ORF">FOB60_002676</name>
</gene>
<protein>
    <recommendedName>
        <fullName evidence="4">DUF1765-domain-containing protein</fullName>
    </recommendedName>
</protein>
<proteinExistence type="predicted"/>
<evidence type="ECO:0000313" key="3">
    <source>
        <dbReference type="Proteomes" id="UP000590412"/>
    </source>
</evidence>
<feature type="compositionally biased region" description="Low complexity" evidence="1">
    <location>
        <begin position="1046"/>
        <end position="1075"/>
    </location>
</feature>
<feature type="region of interest" description="Disordered" evidence="1">
    <location>
        <begin position="1"/>
        <end position="41"/>
    </location>
</feature>
<feature type="compositionally biased region" description="Pro residues" evidence="1">
    <location>
        <begin position="594"/>
        <end position="603"/>
    </location>
</feature>
<dbReference type="PANTHER" id="PTHR37988">
    <property type="entry name" value="UPF0592 MEMBRANE PROTEIN C7D4.03C"/>
    <property type="match status" value="1"/>
</dbReference>
<evidence type="ECO:0000313" key="2">
    <source>
        <dbReference type="EMBL" id="KAF6052420.1"/>
    </source>
</evidence>
<organism evidence="2 3">
    <name type="scientific">Candida parapsilosis</name>
    <name type="common">Yeast</name>
    <dbReference type="NCBI Taxonomy" id="5480"/>
    <lineage>
        <taxon>Eukaryota</taxon>
        <taxon>Fungi</taxon>
        <taxon>Dikarya</taxon>
        <taxon>Ascomycota</taxon>
        <taxon>Saccharomycotina</taxon>
        <taxon>Pichiomycetes</taxon>
        <taxon>Debaryomycetaceae</taxon>
        <taxon>Candida/Lodderomyces clade</taxon>
        <taxon>Candida</taxon>
    </lineage>
</organism>
<feature type="compositionally biased region" description="Polar residues" evidence="1">
    <location>
        <begin position="1111"/>
        <end position="1122"/>
    </location>
</feature>
<dbReference type="PANTHER" id="PTHR37988:SF1">
    <property type="entry name" value="UPF0592 MEMBRANE PROTEIN C7D4.03C"/>
    <property type="match status" value="1"/>
</dbReference>
<dbReference type="EMBL" id="JABWAB010000004">
    <property type="protein sequence ID" value="KAF6052420.1"/>
    <property type="molecule type" value="Genomic_DNA"/>
</dbReference>
<feature type="compositionally biased region" description="Low complexity" evidence="1">
    <location>
        <begin position="1272"/>
        <end position="1285"/>
    </location>
</feature>
<feature type="region of interest" description="Disordered" evidence="1">
    <location>
        <begin position="959"/>
        <end position="990"/>
    </location>
</feature>